<comment type="caution">
    <text evidence="2">The sequence shown here is derived from an EMBL/GenBank/DDBJ whole genome shotgun (WGS) entry which is preliminary data.</text>
</comment>
<dbReference type="EMBL" id="JAAPAO010001160">
    <property type="protein sequence ID" value="KAF4650890.1"/>
    <property type="molecule type" value="Genomic_DNA"/>
</dbReference>
<feature type="region of interest" description="Disordered" evidence="1">
    <location>
        <begin position="1"/>
        <end position="88"/>
    </location>
</feature>
<feature type="compositionally biased region" description="Low complexity" evidence="1">
    <location>
        <begin position="375"/>
        <end position="395"/>
    </location>
</feature>
<accession>A0A7J6KUX5</accession>
<proteinExistence type="predicted"/>
<gene>
    <name evidence="2" type="ORF">FOL47_000797</name>
</gene>
<evidence type="ECO:0000313" key="2">
    <source>
        <dbReference type="EMBL" id="KAF4650890.1"/>
    </source>
</evidence>
<evidence type="ECO:0000256" key="1">
    <source>
        <dbReference type="SAM" id="MobiDB-lite"/>
    </source>
</evidence>
<keyword evidence="3" id="KW-1185">Reference proteome</keyword>
<dbReference type="OrthoDB" id="10674360at2759"/>
<dbReference type="AlphaFoldDB" id="A0A7J6KUX5"/>
<dbReference type="Proteomes" id="UP000591131">
    <property type="component" value="Unassembled WGS sequence"/>
</dbReference>
<organism evidence="2 3">
    <name type="scientific">Perkinsus chesapeaki</name>
    <name type="common">Clam parasite</name>
    <name type="synonym">Perkinsus andrewsi</name>
    <dbReference type="NCBI Taxonomy" id="330153"/>
    <lineage>
        <taxon>Eukaryota</taxon>
        <taxon>Sar</taxon>
        <taxon>Alveolata</taxon>
        <taxon>Perkinsozoa</taxon>
        <taxon>Perkinsea</taxon>
        <taxon>Perkinsida</taxon>
        <taxon>Perkinsidae</taxon>
        <taxon>Perkinsus</taxon>
    </lineage>
</organism>
<feature type="region of interest" description="Disordered" evidence="1">
    <location>
        <begin position="354"/>
        <end position="406"/>
    </location>
</feature>
<evidence type="ECO:0000313" key="3">
    <source>
        <dbReference type="Proteomes" id="UP000591131"/>
    </source>
</evidence>
<protein>
    <submittedName>
        <fullName evidence="2">Uncharacterized protein</fullName>
    </submittedName>
</protein>
<sequence>MSAVPPGSSVLSGPQADPPSPSSPAPSVRSTRTSPRSHARHSSTPAAPSSPPRRRRPTVSSTGRSLHIPSTSSVAEPPSSREQQPVDHLPSEVQATLFGLNVQPATLNLLASGLLSADATSVSALRLLTRSDAEQLFPTQVGPRLALLSLVASLTSSCPASALAEPTPPLPVAPGPDLAAAYAARGLAGLDSRLIPPASVLDEATRSSAGSPLPHILELPLISFIPDCPSGSSTGSALSALLPFGITSGARESARTSAARSQLRPGSFFTGLLGWGLTALLRSDIPLSAVVGHWGWCARYLDWYGTYSTALYDQQRRSSVAAAVRSGASPNGAELGLADSMLIVDCRAQMDRVLRTRPSQPPRFSPGKGKGSGRSHPYSTTSSPSPSSQSGHPSKPTTPGGDSRPR</sequence>
<feature type="compositionally biased region" description="Low complexity" evidence="1">
    <location>
        <begin position="25"/>
        <end position="34"/>
    </location>
</feature>
<reference evidence="2 3" key="1">
    <citation type="submission" date="2020-04" db="EMBL/GenBank/DDBJ databases">
        <title>Perkinsus chesapeaki whole genome sequence.</title>
        <authorList>
            <person name="Bogema D.R."/>
        </authorList>
    </citation>
    <scope>NUCLEOTIDE SEQUENCE [LARGE SCALE GENOMIC DNA]</scope>
    <source>
        <strain evidence="2">ATCC PRA-425</strain>
    </source>
</reference>
<name>A0A7J6KUX5_PERCH</name>